<dbReference type="InterPro" id="IPR038766">
    <property type="entry name" value="Membrane_comp_ABC_pdt"/>
</dbReference>
<dbReference type="PANTHER" id="PTHR30287">
    <property type="entry name" value="MEMBRANE COMPONENT OF PREDICTED ABC SUPERFAMILY METABOLITE UPTAKE TRANSPORTER"/>
    <property type="match status" value="1"/>
</dbReference>
<feature type="transmembrane region" description="Helical" evidence="6">
    <location>
        <begin position="660"/>
        <end position="680"/>
    </location>
</feature>
<sequence>MYYRKMFRDLGANKVRYGIIFLVLAIGLMMVVGNVMASCNISDQMDRYFDDCKVESGEFVTLMKLSDDEVNELEDKGTQVQEQFYLDCDREDTTLRVFQNREAINKLKLISGHEAASDSELVVEKSYAEAHDLKLGDKLELHGTSYEICGIGTVPDYVSIKKNITDLNSDSKSFGLCFAADAAYDAIRDDLSGDEAEHLQYAYRITGDVIDDEIRDFVKNDTGTKLLSFVTKEDNGRITAYQADNETILSVSIMMGGMLAVLFAFILAVFAVHTINRDRVAIGTLYALGVGRAKVMQQYLLLPGLVLTAGGAAGLALGRILCGASIANSGASYSYPEIQHDFYPVSILYGLVLPVVLGVLINFLVLHGKLRKKPLDLIRGKKRSLRTPKLKLKKKKFISIYRIRQLMREKAIYILTFLGVFYVICIMMFAFTIYAAMNNYVENSTGHVKWNYMYVVNDLQDPQGNAETGVYEKAQASNVYSGKDTDVTILGIQEGSRYFDFDVDCEEDEILISDCAARKFAWKTGDKITLDNKEDGEKHSFTVKNIVPYDAGLFVFLPVNEMRAVYDLESDYDNVVFSEQEQESDDLGTILTTIRKSDIEESGHALMDSMMLTVIVMLCAAVIVFVAVLYLLLKQAMEKSSFGISIMQIFGYGQKEINRIFIHINTVLTAAAFLCAVFLGKPVIDQMYPNLVTDIDLGFDTGFSGGIYGLLALITAAAYGISMLLLKRRLNRMDYTEVLKNRE</sequence>
<evidence type="ECO:0000256" key="6">
    <source>
        <dbReference type="SAM" id="Phobius"/>
    </source>
</evidence>
<feature type="transmembrane region" description="Helical" evidence="6">
    <location>
        <begin position="300"/>
        <end position="327"/>
    </location>
</feature>
<keyword evidence="3 6" id="KW-0812">Transmembrane</keyword>
<feature type="transmembrane region" description="Helical" evidence="6">
    <location>
        <begin position="411"/>
        <end position="437"/>
    </location>
</feature>
<keyword evidence="4 6" id="KW-1133">Transmembrane helix</keyword>
<reference evidence="8" key="1">
    <citation type="submission" date="2020-08" db="EMBL/GenBank/DDBJ databases">
        <authorList>
            <person name="Liu C."/>
            <person name="Sun Q."/>
        </authorList>
    </citation>
    <scope>NUCLEOTIDE SEQUENCE</scope>
    <source>
        <strain evidence="8">BX16</strain>
    </source>
</reference>
<evidence type="ECO:0000256" key="4">
    <source>
        <dbReference type="ARBA" id="ARBA00022989"/>
    </source>
</evidence>
<protein>
    <submittedName>
        <fullName evidence="8">ABC transporter permease</fullName>
    </submittedName>
</protein>
<evidence type="ECO:0000256" key="2">
    <source>
        <dbReference type="ARBA" id="ARBA00022475"/>
    </source>
</evidence>
<feature type="transmembrane region" description="Helical" evidence="6">
    <location>
        <begin position="610"/>
        <end position="633"/>
    </location>
</feature>
<gene>
    <name evidence="8" type="ORF">H8876_06045</name>
</gene>
<evidence type="ECO:0000259" key="7">
    <source>
        <dbReference type="Pfam" id="PF02687"/>
    </source>
</evidence>
<feature type="transmembrane region" description="Helical" evidence="6">
    <location>
        <begin position="707"/>
        <end position="726"/>
    </location>
</feature>
<name>A0A923NCA2_9FIRM</name>
<dbReference type="EMBL" id="JACRWC010000074">
    <property type="protein sequence ID" value="MBC5999556.1"/>
    <property type="molecule type" value="Genomic_DNA"/>
</dbReference>
<dbReference type="RefSeq" id="WP_249286981.1">
    <property type="nucleotide sequence ID" value="NZ_JACRWC010000074.1"/>
</dbReference>
<evidence type="ECO:0000313" key="9">
    <source>
        <dbReference type="Proteomes" id="UP000644115"/>
    </source>
</evidence>
<dbReference type="PANTHER" id="PTHR30287:SF1">
    <property type="entry name" value="INNER MEMBRANE PROTEIN"/>
    <property type="match status" value="1"/>
</dbReference>
<keyword evidence="9" id="KW-1185">Reference proteome</keyword>
<feature type="domain" description="ABC3 transporter permease C-terminal" evidence="7">
    <location>
        <begin position="254"/>
        <end position="365"/>
    </location>
</feature>
<comment type="caution">
    <text evidence="8">The sequence shown here is derived from an EMBL/GenBank/DDBJ whole genome shotgun (WGS) entry which is preliminary data.</text>
</comment>
<keyword evidence="2" id="KW-1003">Cell membrane</keyword>
<dbReference type="GO" id="GO:0005886">
    <property type="term" value="C:plasma membrane"/>
    <property type="evidence" value="ECO:0007669"/>
    <property type="project" value="UniProtKB-SubCell"/>
</dbReference>
<evidence type="ECO:0000256" key="1">
    <source>
        <dbReference type="ARBA" id="ARBA00004651"/>
    </source>
</evidence>
<feature type="transmembrane region" description="Helical" evidence="6">
    <location>
        <begin position="248"/>
        <end position="272"/>
    </location>
</feature>
<comment type="subcellular location">
    <subcellularLocation>
        <location evidence="1">Cell membrane</location>
        <topology evidence="1">Multi-pass membrane protein</topology>
    </subcellularLocation>
</comment>
<accession>A0A923NCA2</accession>
<keyword evidence="5 6" id="KW-0472">Membrane</keyword>
<evidence type="ECO:0000256" key="5">
    <source>
        <dbReference type="ARBA" id="ARBA00023136"/>
    </source>
</evidence>
<dbReference type="AlphaFoldDB" id="A0A923NCA2"/>
<dbReference type="Pfam" id="PF02687">
    <property type="entry name" value="FtsX"/>
    <property type="match status" value="1"/>
</dbReference>
<evidence type="ECO:0000313" key="8">
    <source>
        <dbReference type="EMBL" id="MBC5999556.1"/>
    </source>
</evidence>
<feature type="transmembrane region" description="Helical" evidence="6">
    <location>
        <begin position="347"/>
        <end position="366"/>
    </location>
</feature>
<dbReference type="Proteomes" id="UP000644115">
    <property type="component" value="Unassembled WGS sequence"/>
</dbReference>
<dbReference type="InterPro" id="IPR003838">
    <property type="entry name" value="ABC3_permease_C"/>
</dbReference>
<organism evidence="8 9">
    <name type="scientific">Lentihominibacter faecis</name>
    <dbReference type="NCBI Taxonomy" id="2764712"/>
    <lineage>
        <taxon>Bacteria</taxon>
        <taxon>Bacillati</taxon>
        <taxon>Bacillota</taxon>
        <taxon>Clostridia</taxon>
        <taxon>Peptostreptococcales</taxon>
        <taxon>Anaerovoracaceae</taxon>
        <taxon>Lentihominibacter</taxon>
    </lineage>
</organism>
<proteinExistence type="predicted"/>
<evidence type="ECO:0000256" key="3">
    <source>
        <dbReference type="ARBA" id="ARBA00022692"/>
    </source>
</evidence>